<sequence length="137" mass="16010">MSYRLEAEDNKVKLDTNTQIKMVFKSLTKNFATFTIAHNLWNKTLTLVQLMKELQSYELMLNSEKGTLDQTTRSIRITKLRKEKGFSEMKSLHDKSLSLRIRDGSYVSAEGVGEVILRFDNLRKIILKDVFMYLVLR</sequence>
<proteinExistence type="predicted"/>
<dbReference type="OrthoDB" id="995524at2759"/>
<dbReference type="Proteomes" id="UP000828251">
    <property type="component" value="Unassembled WGS sequence"/>
</dbReference>
<comment type="caution">
    <text evidence="1">The sequence shown here is derived from an EMBL/GenBank/DDBJ whole genome shotgun (WGS) entry which is preliminary data.</text>
</comment>
<evidence type="ECO:0000313" key="1">
    <source>
        <dbReference type="EMBL" id="KAH1047603.1"/>
    </source>
</evidence>
<organism evidence="1 2">
    <name type="scientific">Gossypium stocksii</name>
    <dbReference type="NCBI Taxonomy" id="47602"/>
    <lineage>
        <taxon>Eukaryota</taxon>
        <taxon>Viridiplantae</taxon>
        <taxon>Streptophyta</taxon>
        <taxon>Embryophyta</taxon>
        <taxon>Tracheophyta</taxon>
        <taxon>Spermatophyta</taxon>
        <taxon>Magnoliopsida</taxon>
        <taxon>eudicotyledons</taxon>
        <taxon>Gunneridae</taxon>
        <taxon>Pentapetalae</taxon>
        <taxon>rosids</taxon>
        <taxon>malvids</taxon>
        <taxon>Malvales</taxon>
        <taxon>Malvaceae</taxon>
        <taxon>Malvoideae</taxon>
        <taxon>Gossypium</taxon>
    </lineage>
</organism>
<dbReference type="EMBL" id="JAIQCV010000011">
    <property type="protein sequence ID" value="KAH1047603.1"/>
    <property type="molecule type" value="Genomic_DNA"/>
</dbReference>
<gene>
    <name evidence="1" type="ORF">J1N35_038387</name>
</gene>
<reference evidence="1 2" key="1">
    <citation type="journal article" date="2021" name="Plant Biotechnol. J.">
        <title>Multi-omics assisted identification of the key and species-specific regulatory components of drought-tolerant mechanisms in Gossypium stocksii.</title>
        <authorList>
            <person name="Yu D."/>
            <person name="Ke L."/>
            <person name="Zhang D."/>
            <person name="Wu Y."/>
            <person name="Sun Y."/>
            <person name="Mei J."/>
            <person name="Sun J."/>
            <person name="Sun Y."/>
        </authorList>
    </citation>
    <scope>NUCLEOTIDE SEQUENCE [LARGE SCALE GENOMIC DNA]</scope>
    <source>
        <strain evidence="2">cv. E1</strain>
        <tissue evidence="1">Leaf</tissue>
    </source>
</reference>
<keyword evidence="2" id="KW-1185">Reference proteome</keyword>
<accession>A0A9D3UM06</accession>
<dbReference type="AlphaFoldDB" id="A0A9D3UM06"/>
<name>A0A9D3UM06_9ROSI</name>
<evidence type="ECO:0000313" key="2">
    <source>
        <dbReference type="Proteomes" id="UP000828251"/>
    </source>
</evidence>
<protein>
    <submittedName>
        <fullName evidence="1">Uncharacterized protein</fullName>
    </submittedName>
</protein>